<evidence type="ECO:0000256" key="2">
    <source>
        <dbReference type="ARBA" id="ARBA00023125"/>
    </source>
</evidence>
<keyword evidence="6" id="KW-1185">Reference proteome</keyword>
<proteinExistence type="predicted"/>
<gene>
    <name evidence="5" type="ORF">FYJ24_09995</name>
</gene>
<dbReference type="PANTHER" id="PTHR38445">
    <property type="entry name" value="HTH-TYPE TRANSCRIPTIONAL REPRESSOR YTRA"/>
    <property type="match status" value="1"/>
</dbReference>
<dbReference type="SMART" id="SM00345">
    <property type="entry name" value="HTH_GNTR"/>
    <property type="match status" value="1"/>
</dbReference>
<keyword evidence="3" id="KW-0804">Transcription</keyword>
<name>A0A6N7VTI5_9ACTO</name>
<dbReference type="Proteomes" id="UP000470875">
    <property type="component" value="Unassembled WGS sequence"/>
</dbReference>
<dbReference type="InterPro" id="IPR036390">
    <property type="entry name" value="WH_DNA-bd_sf"/>
</dbReference>
<accession>A0A6N7VTI5</accession>
<feature type="domain" description="HTH gntR-type" evidence="4">
    <location>
        <begin position="7"/>
        <end position="75"/>
    </location>
</feature>
<dbReference type="EMBL" id="VULO01000012">
    <property type="protein sequence ID" value="MSS85087.1"/>
    <property type="molecule type" value="Genomic_DNA"/>
</dbReference>
<comment type="caution">
    <text evidence="5">The sequence shown here is derived from an EMBL/GenBank/DDBJ whole genome shotgun (WGS) entry which is preliminary data.</text>
</comment>
<dbReference type="Gene3D" id="1.10.10.10">
    <property type="entry name" value="Winged helix-like DNA-binding domain superfamily/Winged helix DNA-binding domain"/>
    <property type="match status" value="1"/>
</dbReference>
<dbReference type="AlphaFoldDB" id="A0A6N7VTI5"/>
<dbReference type="SUPFAM" id="SSF46785">
    <property type="entry name" value="Winged helix' DNA-binding domain"/>
    <property type="match status" value="1"/>
</dbReference>
<dbReference type="PANTHER" id="PTHR38445:SF10">
    <property type="entry name" value="GNTR-FAMILY TRANSCRIPTIONAL REGULATOR"/>
    <property type="match status" value="1"/>
</dbReference>
<evidence type="ECO:0000256" key="1">
    <source>
        <dbReference type="ARBA" id="ARBA00023015"/>
    </source>
</evidence>
<keyword evidence="1" id="KW-0805">Transcription regulation</keyword>
<dbReference type="CDD" id="cd07377">
    <property type="entry name" value="WHTH_GntR"/>
    <property type="match status" value="1"/>
</dbReference>
<dbReference type="InterPro" id="IPR036388">
    <property type="entry name" value="WH-like_DNA-bd_sf"/>
</dbReference>
<evidence type="ECO:0000313" key="6">
    <source>
        <dbReference type="Proteomes" id="UP000470875"/>
    </source>
</evidence>
<reference evidence="5 6" key="1">
    <citation type="submission" date="2019-08" db="EMBL/GenBank/DDBJ databases">
        <title>In-depth cultivation of the pig gut microbiome towards novel bacterial diversity and tailored functional studies.</title>
        <authorList>
            <person name="Wylensek D."/>
            <person name="Hitch T.C.A."/>
            <person name="Clavel T."/>
        </authorList>
    </citation>
    <scope>NUCLEOTIDE SEQUENCE [LARGE SCALE GENOMIC DNA]</scope>
    <source>
        <strain evidence="5 6">WB03_NA08</strain>
    </source>
</reference>
<dbReference type="InterPro" id="IPR000524">
    <property type="entry name" value="Tscrpt_reg_HTH_GntR"/>
</dbReference>
<sequence>MGIGDNLPLFVRIAQELRRQILEGVLPEESQAPSTNELAVFYRVNPATAAKGLNLLVDEGVLYKKRGVGMFVTSGARRQLLQQRNQQFVADFVQPLIAEANALEIPLSHVEELIQVQYSLASVAPESSGDTARVEEVTR</sequence>
<dbReference type="GO" id="GO:0003700">
    <property type="term" value="F:DNA-binding transcription factor activity"/>
    <property type="evidence" value="ECO:0007669"/>
    <property type="project" value="InterPro"/>
</dbReference>
<evidence type="ECO:0000256" key="3">
    <source>
        <dbReference type="ARBA" id="ARBA00023163"/>
    </source>
</evidence>
<dbReference type="Pfam" id="PF00392">
    <property type="entry name" value="GntR"/>
    <property type="match status" value="1"/>
</dbReference>
<dbReference type="PROSITE" id="PS50949">
    <property type="entry name" value="HTH_GNTR"/>
    <property type="match status" value="1"/>
</dbReference>
<organism evidence="5 6">
    <name type="scientific">Scrofimicrobium canadense</name>
    <dbReference type="NCBI Taxonomy" id="2652290"/>
    <lineage>
        <taxon>Bacteria</taxon>
        <taxon>Bacillati</taxon>
        <taxon>Actinomycetota</taxon>
        <taxon>Actinomycetes</taxon>
        <taxon>Actinomycetales</taxon>
        <taxon>Actinomycetaceae</taxon>
        <taxon>Scrofimicrobium</taxon>
    </lineage>
</organism>
<protein>
    <submittedName>
        <fullName evidence="5">GntR family transcriptional regulator</fullName>
    </submittedName>
</protein>
<dbReference type="GO" id="GO:0003677">
    <property type="term" value="F:DNA binding"/>
    <property type="evidence" value="ECO:0007669"/>
    <property type="project" value="UniProtKB-KW"/>
</dbReference>
<keyword evidence="2" id="KW-0238">DNA-binding</keyword>
<dbReference type="RefSeq" id="WP_154546032.1">
    <property type="nucleotide sequence ID" value="NZ_VULO01000012.1"/>
</dbReference>
<evidence type="ECO:0000259" key="4">
    <source>
        <dbReference type="PROSITE" id="PS50949"/>
    </source>
</evidence>
<evidence type="ECO:0000313" key="5">
    <source>
        <dbReference type="EMBL" id="MSS85087.1"/>
    </source>
</evidence>